<name>A0A4R2MXW2_9PAST</name>
<reference evidence="2 3" key="1">
    <citation type="submission" date="2019-03" db="EMBL/GenBank/DDBJ databases">
        <title>Genomic Encyclopedia of Type Strains, Phase IV (KMG-IV): sequencing the most valuable type-strain genomes for metagenomic binning, comparative biology and taxonomic classification.</title>
        <authorList>
            <person name="Goeker M."/>
        </authorList>
    </citation>
    <scope>NUCLEOTIDE SEQUENCE [LARGE SCALE GENOMIC DNA]</scope>
    <source>
        <strain evidence="2 3">DSM 28231</strain>
    </source>
</reference>
<sequence>MIKNKLSSILKKNMFLSFLKDEQGVYSIIMGLISLALVGFVALVVDGSGILLDKARFNQGMEQAGLLLVAENNEFRENKDHANVLGQQVTAEEKDKFNNNELKAKQDKRNKELIATIVRSYYLPNSYQEDNTKITDKFSYECGHLKKGNAELKSVACKIAGEFDRPSWLYMKQDGFDLSFDKTVKIKSDGIFVQKNLDTVPLDVMLVLDFTGSMKQNIHGQNVTGSQISKIDMLRNVVKQVSDELLSKESSRYNRLGFTNFAIGASQHGQPKYCYLPYALKSNIHNLTPKIIKNYWEHQIRTDSRYNQTNSFFSLFYYLLYAQKDSYFDLNQTVSDISLFDGTNRNNWLYYAKSDAPEWCLGQYERYKNGIEKQYYTSYGYQKKFKEMETTKFWYNANESNKFYNDFKQIYPSGGTLSSSGLLIGANSLMNKNTKPEVQPSKLGINTKRVLLVMSDGKDELTYLKCASGYYRGYNFAKLSFRDLLYCYSVASYSLDPEITTTLINKGMCEAIRNRLDTLQDENYEKQPAKIAFVFFGPKQTANSFGVQMQAWQKCVGQENLYFAESEAQLLDSFRQIIGLQEEVGHAASERPNF</sequence>
<evidence type="ECO:0000313" key="2">
    <source>
        <dbReference type="EMBL" id="TCP12394.1"/>
    </source>
</evidence>
<keyword evidence="1" id="KW-1133">Transmembrane helix</keyword>
<dbReference type="InterPro" id="IPR036465">
    <property type="entry name" value="vWFA_dom_sf"/>
</dbReference>
<keyword evidence="1" id="KW-0472">Membrane</keyword>
<dbReference type="SUPFAM" id="SSF53300">
    <property type="entry name" value="vWA-like"/>
    <property type="match status" value="1"/>
</dbReference>
<keyword evidence="1" id="KW-0812">Transmembrane</keyword>
<dbReference type="OrthoDB" id="5670502at2"/>
<dbReference type="AlphaFoldDB" id="A0A4R2MXW2"/>
<evidence type="ECO:0000313" key="3">
    <source>
        <dbReference type="Proteomes" id="UP000294841"/>
    </source>
</evidence>
<dbReference type="Proteomes" id="UP000294841">
    <property type="component" value="Unassembled WGS sequence"/>
</dbReference>
<protein>
    <submittedName>
        <fullName evidence="2">Tight adherence protein G</fullName>
    </submittedName>
</protein>
<keyword evidence="3" id="KW-1185">Reference proteome</keyword>
<feature type="transmembrane region" description="Helical" evidence="1">
    <location>
        <begin position="24"/>
        <end position="45"/>
    </location>
</feature>
<accession>A0A4R2MXW2</accession>
<evidence type="ECO:0000256" key="1">
    <source>
        <dbReference type="SAM" id="Phobius"/>
    </source>
</evidence>
<organism evidence="2 3">
    <name type="scientific">Bisgaardia hudsonensis</name>
    <dbReference type="NCBI Taxonomy" id="109472"/>
    <lineage>
        <taxon>Bacteria</taxon>
        <taxon>Pseudomonadati</taxon>
        <taxon>Pseudomonadota</taxon>
        <taxon>Gammaproteobacteria</taxon>
        <taxon>Pasteurellales</taxon>
        <taxon>Pasteurellaceae</taxon>
        <taxon>Bisgaardia</taxon>
    </lineage>
</organism>
<dbReference type="RefSeq" id="WP_132024067.1">
    <property type="nucleotide sequence ID" value="NZ_CP016605.1"/>
</dbReference>
<dbReference type="EMBL" id="SLXI01000004">
    <property type="protein sequence ID" value="TCP12394.1"/>
    <property type="molecule type" value="Genomic_DNA"/>
</dbReference>
<gene>
    <name evidence="2" type="ORF">EV697_104209</name>
</gene>
<dbReference type="Gene3D" id="3.40.50.410">
    <property type="entry name" value="von Willebrand factor, type A domain"/>
    <property type="match status" value="1"/>
</dbReference>
<comment type="caution">
    <text evidence="2">The sequence shown here is derived from an EMBL/GenBank/DDBJ whole genome shotgun (WGS) entry which is preliminary data.</text>
</comment>
<proteinExistence type="predicted"/>